<evidence type="ECO:0000256" key="1">
    <source>
        <dbReference type="SAM" id="MobiDB-lite"/>
    </source>
</evidence>
<dbReference type="GO" id="GO:0051131">
    <property type="term" value="P:chaperone-mediated protein complex assembly"/>
    <property type="evidence" value="ECO:0007669"/>
    <property type="project" value="Ensembl"/>
</dbReference>
<gene>
    <name evidence="2" type="primary">Bbs10</name>
</gene>
<name>A0A8C5LDW1_JACJA</name>
<feature type="compositionally biased region" description="Low complexity" evidence="1">
    <location>
        <begin position="437"/>
        <end position="448"/>
    </location>
</feature>
<dbReference type="GO" id="GO:0005524">
    <property type="term" value="F:ATP binding"/>
    <property type="evidence" value="ECO:0007669"/>
    <property type="project" value="InterPro"/>
</dbReference>
<sequence>MAAQGSVKAALQVAEALEAIVSRCVGPDGGQVLCTKPTGEVLLSRDGGRLLEALHLEHPVARMIVACVSSHLKKTGDGAKTFIIFLCHLLRGLDAITEKDSSISENIQTYERHWKNCCQWKFIAQALLTFQTQILDYIMDHYLSRHFLSIFSSPAKDRALCRSSLELLLEAYFCGRVGRNNYKFITQLMCDYFFKCMTSKSEMEALELVDNSFVELNIGITGLPVSDSRIMDGLVLSRDFSVYCPADGAIRMVIVREIIQPLFSTSRSEFILNSETQFQSSHFWIMERTKAIMKHLHSHDVKLLLSSVKQPDLVIYHARLSGMSVVECLSSEELSLIQRITGFSPCSLPQVSSLCEISSTALVKFCKPLILRSKRYVHLGLMSTSAFIPHCVILCGPVIGIVEQHERALHGAFKMLRQLFTHLSLSYIMQNKDQYDSSSPKSSRENSSQLPDPGKCQDIIVKNRDKLEKNQIHLKVLSSLAVSDAQLRTYIPCLTSKMTTADTLQTDETLRCLSPEKHEVIDGHVLLVETNSTGNSTRENPRLEIDENLEVTKIAGKRCLCTVRHQSMDTTCITSQDCSSSVPAGCVLPVGGNFEILLHYYLLNYAKSQHSEKSMVSMLIANALLGIPKILYKPKKGNYSFPQMYLRSLQALSTNQLMINHQAGLESVTGKYQLLTSVLACLTKILTIDLIIHVKRQPQKNCDQDSEDEL</sequence>
<dbReference type="GO" id="GO:0043524">
    <property type="term" value="P:negative regulation of neuron apoptotic process"/>
    <property type="evidence" value="ECO:0007669"/>
    <property type="project" value="Ensembl"/>
</dbReference>
<proteinExistence type="predicted"/>
<dbReference type="GO" id="GO:0045494">
    <property type="term" value="P:photoreceptor cell maintenance"/>
    <property type="evidence" value="ECO:0007669"/>
    <property type="project" value="Ensembl"/>
</dbReference>
<dbReference type="GO" id="GO:0009416">
    <property type="term" value="P:response to light stimulus"/>
    <property type="evidence" value="ECO:0007669"/>
    <property type="project" value="Ensembl"/>
</dbReference>
<dbReference type="GO" id="GO:0061629">
    <property type="term" value="F:RNA polymerase II-specific DNA-binding transcription factor binding"/>
    <property type="evidence" value="ECO:0007669"/>
    <property type="project" value="Ensembl"/>
</dbReference>
<dbReference type="AlphaFoldDB" id="A0A8C5LDW1"/>
<reference evidence="2" key="2">
    <citation type="submission" date="2025-09" db="UniProtKB">
        <authorList>
            <consortium name="Ensembl"/>
        </authorList>
    </citation>
    <scope>IDENTIFICATION</scope>
</reference>
<dbReference type="Gene3D" id="1.10.560.10">
    <property type="entry name" value="GroEL-like equatorial domain"/>
    <property type="match status" value="2"/>
</dbReference>
<dbReference type="GO" id="GO:0060221">
    <property type="term" value="P:retinal rod cell differentiation"/>
    <property type="evidence" value="ECO:0007669"/>
    <property type="project" value="Ensembl"/>
</dbReference>
<dbReference type="GO" id="GO:0034976">
    <property type="term" value="P:response to endoplasmic reticulum stress"/>
    <property type="evidence" value="ECO:0007669"/>
    <property type="project" value="Ensembl"/>
</dbReference>
<dbReference type="InterPro" id="IPR042619">
    <property type="entry name" value="BBS10"/>
</dbReference>
<dbReference type="GeneID" id="101594312"/>
<reference evidence="2" key="1">
    <citation type="submission" date="2025-08" db="UniProtKB">
        <authorList>
            <consortium name="Ensembl"/>
        </authorList>
    </citation>
    <scope>IDENTIFICATION</scope>
</reference>
<dbReference type="GO" id="GO:0007601">
    <property type="term" value="P:visual perception"/>
    <property type="evidence" value="ECO:0007669"/>
    <property type="project" value="Ensembl"/>
</dbReference>
<dbReference type="GO" id="GO:0008104">
    <property type="term" value="P:intracellular protein localization"/>
    <property type="evidence" value="ECO:0007669"/>
    <property type="project" value="Ensembl"/>
</dbReference>
<dbReference type="PANTHER" id="PTHR14667:SF2">
    <property type="entry name" value="BARDET-BIEDL SYNDROME 10 PROTEIN"/>
    <property type="match status" value="1"/>
</dbReference>
<protein>
    <submittedName>
        <fullName evidence="2">Bardet-Biedl syndrome 10</fullName>
    </submittedName>
</protein>
<dbReference type="Pfam" id="PF00118">
    <property type="entry name" value="Cpn60_TCP1"/>
    <property type="match status" value="1"/>
</dbReference>
<dbReference type="PANTHER" id="PTHR14667">
    <property type="entry name" value="BARDET-BIEDL SYNDROME 10 PROTEIN"/>
    <property type="match status" value="1"/>
</dbReference>
<accession>A0A8C5LDW1</accession>
<dbReference type="GO" id="GO:1905515">
    <property type="term" value="P:non-motile cilium assembly"/>
    <property type="evidence" value="ECO:0007669"/>
    <property type="project" value="Ensembl"/>
</dbReference>
<evidence type="ECO:0000313" key="3">
    <source>
        <dbReference type="Proteomes" id="UP000694385"/>
    </source>
</evidence>
<dbReference type="GeneTree" id="ENSGT00390000002417"/>
<dbReference type="CTD" id="79738"/>
<dbReference type="GO" id="GO:0043254">
    <property type="term" value="P:regulation of protein-containing complex assembly"/>
    <property type="evidence" value="ECO:0007669"/>
    <property type="project" value="Ensembl"/>
</dbReference>
<keyword evidence="3" id="KW-1185">Reference proteome</keyword>
<dbReference type="RefSeq" id="XP_004650182.1">
    <property type="nucleotide sequence ID" value="XM_004650125.2"/>
</dbReference>
<dbReference type="OMA" id="YFFKCMT"/>
<dbReference type="InterPro" id="IPR027413">
    <property type="entry name" value="GROEL-like_equatorial_sf"/>
</dbReference>
<dbReference type="GO" id="GO:0042670">
    <property type="term" value="P:retinal cone cell differentiation"/>
    <property type="evidence" value="ECO:0007669"/>
    <property type="project" value="Ensembl"/>
</dbReference>
<evidence type="ECO:0000313" key="2">
    <source>
        <dbReference type="Ensembl" id="ENSJJAP00000023725.1"/>
    </source>
</evidence>
<dbReference type="Ensembl" id="ENSJJAT00000030303.1">
    <property type="protein sequence ID" value="ENSJJAP00000023725.1"/>
    <property type="gene ID" value="ENSJJAG00000023405.1"/>
</dbReference>
<dbReference type="Proteomes" id="UP000694385">
    <property type="component" value="Unassembled WGS sequence"/>
</dbReference>
<dbReference type="InterPro" id="IPR002423">
    <property type="entry name" value="Cpn60/GroEL/TCP-1"/>
</dbReference>
<dbReference type="GO" id="GO:1904390">
    <property type="term" value="P:cone retinal bipolar cell differentiation"/>
    <property type="evidence" value="ECO:0007669"/>
    <property type="project" value="Ensembl"/>
</dbReference>
<organism evidence="2 3">
    <name type="scientific">Jaculus jaculus</name>
    <name type="common">Lesser Egyptian jerboa</name>
    <dbReference type="NCBI Taxonomy" id="51337"/>
    <lineage>
        <taxon>Eukaryota</taxon>
        <taxon>Metazoa</taxon>
        <taxon>Chordata</taxon>
        <taxon>Craniata</taxon>
        <taxon>Vertebrata</taxon>
        <taxon>Euteleostomi</taxon>
        <taxon>Mammalia</taxon>
        <taxon>Eutheria</taxon>
        <taxon>Euarchontoglires</taxon>
        <taxon>Glires</taxon>
        <taxon>Rodentia</taxon>
        <taxon>Myomorpha</taxon>
        <taxon>Dipodoidea</taxon>
        <taxon>Dipodidae</taxon>
        <taxon>Dipodinae</taxon>
        <taxon>Jaculus</taxon>
    </lineage>
</organism>
<dbReference type="OrthoDB" id="9393833at2759"/>
<dbReference type="SUPFAM" id="SSF48592">
    <property type="entry name" value="GroEL equatorial domain-like"/>
    <property type="match status" value="1"/>
</dbReference>
<dbReference type="GO" id="GO:0019228">
    <property type="term" value="P:neuronal action potential"/>
    <property type="evidence" value="ECO:0007669"/>
    <property type="project" value="Ensembl"/>
</dbReference>
<feature type="region of interest" description="Disordered" evidence="1">
    <location>
        <begin position="434"/>
        <end position="455"/>
    </location>
</feature>